<accession>A0A2N0ZKC5</accession>
<name>A0A2N0ZKC5_9BACI</name>
<sequence length="60" mass="7167">MGNPIQNKDNQVVFLKQRLNMFMDVLDAIEPENTELEDIDRLIEMIDDLESKVREFKNRD</sequence>
<evidence type="ECO:0000313" key="2">
    <source>
        <dbReference type="Proteomes" id="UP000233343"/>
    </source>
</evidence>
<organism evidence="1 2">
    <name type="scientific">Cytobacillus horneckiae</name>
    <dbReference type="NCBI Taxonomy" id="549687"/>
    <lineage>
        <taxon>Bacteria</taxon>
        <taxon>Bacillati</taxon>
        <taxon>Bacillota</taxon>
        <taxon>Bacilli</taxon>
        <taxon>Bacillales</taxon>
        <taxon>Bacillaceae</taxon>
        <taxon>Cytobacillus</taxon>
    </lineage>
</organism>
<dbReference type="Proteomes" id="UP000233343">
    <property type="component" value="Unassembled WGS sequence"/>
</dbReference>
<gene>
    <name evidence="1" type="ORF">CWS20_05880</name>
</gene>
<dbReference type="AlphaFoldDB" id="A0A2N0ZKC5"/>
<reference evidence="1 2" key="1">
    <citation type="journal article" date="2010" name="Int. J. Syst. Evol. Microbiol.">
        <title>Bacillus horneckiae sp. nov., isolated from a spacecraft-assembly clean room.</title>
        <authorList>
            <person name="Vaishampayan P."/>
            <person name="Probst A."/>
            <person name="Krishnamurthi S."/>
            <person name="Ghosh S."/>
            <person name="Osman S."/>
            <person name="McDowall A."/>
            <person name="Ruckmani A."/>
            <person name="Mayilraj S."/>
            <person name="Venkateswaran K."/>
        </authorList>
    </citation>
    <scope>NUCLEOTIDE SEQUENCE [LARGE SCALE GENOMIC DNA]</scope>
    <source>
        <strain evidence="2">1PO1SC</strain>
    </source>
</reference>
<dbReference type="STRING" id="549687.GCA_001636335_00112"/>
<protein>
    <submittedName>
        <fullName evidence="1">Uncharacterized protein</fullName>
    </submittedName>
</protein>
<proteinExistence type="predicted"/>
<comment type="caution">
    <text evidence="1">The sequence shown here is derived from an EMBL/GenBank/DDBJ whole genome shotgun (WGS) entry which is preliminary data.</text>
</comment>
<evidence type="ECO:0000313" key="1">
    <source>
        <dbReference type="EMBL" id="PKG29948.1"/>
    </source>
</evidence>
<dbReference type="EMBL" id="PISD01000010">
    <property type="protein sequence ID" value="PKG29948.1"/>
    <property type="molecule type" value="Genomic_DNA"/>
</dbReference>
<dbReference type="InterPro" id="IPR047670">
    <property type="entry name" value="YfjT-like"/>
</dbReference>
<dbReference type="RefSeq" id="WP_066201435.1">
    <property type="nucleotide sequence ID" value="NZ_JAFDQP010000008.1"/>
</dbReference>
<keyword evidence="2" id="KW-1185">Reference proteome</keyword>
<dbReference type="NCBIfam" id="NF040878">
    <property type="entry name" value="SE1561_fam"/>
    <property type="match status" value="1"/>
</dbReference>